<comment type="similarity">
    <text evidence="1">Belongs to the eukaryotic initiation factor 4G family.</text>
</comment>
<evidence type="ECO:0000259" key="5">
    <source>
        <dbReference type="Pfam" id="PF02854"/>
    </source>
</evidence>
<evidence type="ECO:0000313" key="7">
    <source>
        <dbReference type="Proteomes" id="UP001165090"/>
    </source>
</evidence>
<gene>
    <name evidence="6" type="ORF">VaNZ11_011361</name>
</gene>
<organism evidence="6 7">
    <name type="scientific">Volvox africanus</name>
    <dbReference type="NCBI Taxonomy" id="51714"/>
    <lineage>
        <taxon>Eukaryota</taxon>
        <taxon>Viridiplantae</taxon>
        <taxon>Chlorophyta</taxon>
        <taxon>core chlorophytes</taxon>
        <taxon>Chlorophyceae</taxon>
        <taxon>CS clade</taxon>
        <taxon>Chlamydomonadales</taxon>
        <taxon>Volvocaceae</taxon>
        <taxon>Volvox</taxon>
    </lineage>
</organism>
<evidence type="ECO:0000313" key="6">
    <source>
        <dbReference type="EMBL" id="GLI67149.1"/>
    </source>
</evidence>
<evidence type="ECO:0000256" key="4">
    <source>
        <dbReference type="SAM" id="MobiDB-lite"/>
    </source>
</evidence>
<proteinExistence type="inferred from homology"/>
<dbReference type="EMBL" id="BSDZ01000078">
    <property type="protein sequence ID" value="GLI67149.1"/>
    <property type="molecule type" value="Genomic_DNA"/>
</dbReference>
<dbReference type="Gene3D" id="1.25.40.180">
    <property type="match status" value="2"/>
</dbReference>
<dbReference type="PANTHER" id="PTHR23253">
    <property type="entry name" value="EUKARYOTIC TRANSLATION INITIATION FACTOR 4 GAMMA"/>
    <property type="match status" value="1"/>
</dbReference>
<evidence type="ECO:0000256" key="2">
    <source>
        <dbReference type="ARBA" id="ARBA00022540"/>
    </source>
</evidence>
<accession>A0ABQ5SBX9</accession>
<evidence type="ECO:0000256" key="3">
    <source>
        <dbReference type="ARBA" id="ARBA00022917"/>
    </source>
</evidence>
<dbReference type="SUPFAM" id="SSF48371">
    <property type="entry name" value="ARM repeat"/>
    <property type="match status" value="1"/>
</dbReference>
<feature type="domain" description="MIF4G" evidence="5">
    <location>
        <begin position="57"/>
        <end position="263"/>
    </location>
</feature>
<sequence length="895" mass="91100">MAPSCAPSTPIIDEASQQASVAACLGRLRRATGHFQAKRLAFEIRDVGFTPAGTLGTLQILVRWIFERAIGNPDRYAAPCAALCFSLTPILPTFKPPGVLTAAAKAKRIDFRQTLLNLCQQQFEEACSTAFSEASEFLPPPAAAAASDEIDEGMGDEAVAATPAASLHGSLQFLAHLYMHHLLTDRIMLSCLVAVSSREAAAAGSSSSRNGGGGGGGGALLSGRGVSLRVECLVRALLIAGRQLDECLAEQYRPQLDELYGQLAVCDKAHAASMSGMSVHDLSAPVPLRPEVHILLAQLLELRAGRWMNGGGGGGGVAAAPGTASTANGFPGSRTSTGAATPSAAVAAAAATAAAKLGKGAGVVTVHRSSGRLVMAAPVAASAISSSSAAASPADASPPMRRASTSTSTTAAVVTGGGSVAGSSQSPAAAVAAAVTTALLRRQQLGHAANGSSGSLLFSRSSSHNQNLEGLWDLSSDTYNDVRGQLLSQPVETSPATLEAMADEIVESAVAASGGDPSCPCWYENDDATEVRALTHGSMLGSTAATGPTPPRTLLTDAKWSELMCQQWDEQVAACEIYVRLCMDALQQMSSVTPVAASVVPMPVTPVSEFAGAQLRMYGPDVAATASSCCDAAESAGAGGNSVAAAPAATDAATTVVGDTGRAFRRALLSAAQTHFERCLAALLPVPPSPSRVSDTPMLPSKQAAVPMSLEADSGGAGGNGVAASVESRRAWGDMPAVAANASSALPRARGICHLLLGLLRKGILTPRIVLHCAAALVDGAAVGSVACLQCACILLAGSGEQFQTLKNVEAAAFEVVLKRLQGLAVTNEAAAGKLCNVTADGSSPITTVSSSSNDDGGLPSGSSKPSGLELASQNQLLLRRRFTSWLTERLREKH</sequence>
<dbReference type="Proteomes" id="UP001165090">
    <property type="component" value="Unassembled WGS sequence"/>
</dbReference>
<name>A0ABQ5SBX9_9CHLO</name>
<feature type="region of interest" description="Disordered" evidence="4">
    <location>
        <begin position="387"/>
        <end position="410"/>
    </location>
</feature>
<keyword evidence="3" id="KW-0648">Protein biosynthesis</keyword>
<reference evidence="6 7" key="1">
    <citation type="journal article" date="2023" name="IScience">
        <title>Expanded male sex-determining region conserved during the evolution of homothallism in the green alga Volvox.</title>
        <authorList>
            <person name="Yamamoto K."/>
            <person name="Matsuzaki R."/>
            <person name="Mahakham W."/>
            <person name="Heman W."/>
            <person name="Sekimoto H."/>
            <person name="Kawachi M."/>
            <person name="Minakuchi Y."/>
            <person name="Toyoda A."/>
            <person name="Nozaki H."/>
        </authorList>
    </citation>
    <scope>NUCLEOTIDE SEQUENCE [LARGE SCALE GENOMIC DNA]</scope>
    <source>
        <strain evidence="6 7">NIES-4468</strain>
    </source>
</reference>
<keyword evidence="7" id="KW-1185">Reference proteome</keyword>
<feature type="region of interest" description="Disordered" evidence="4">
    <location>
        <begin position="845"/>
        <end position="870"/>
    </location>
</feature>
<dbReference type="InterPro" id="IPR016024">
    <property type="entry name" value="ARM-type_fold"/>
</dbReference>
<comment type="caution">
    <text evidence="6">The sequence shown here is derived from an EMBL/GenBank/DDBJ whole genome shotgun (WGS) entry which is preliminary data.</text>
</comment>
<keyword evidence="2" id="KW-0396">Initiation factor</keyword>
<dbReference type="InterPro" id="IPR003890">
    <property type="entry name" value="MIF4G-like_typ-3"/>
</dbReference>
<protein>
    <recommendedName>
        <fullName evidence="5">MIF4G domain-containing protein</fullName>
    </recommendedName>
</protein>
<feature type="compositionally biased region" description="Low complexity" evidence="4">
    <location>
        <begin position="845"/>
        <end position="869"/>
    </location>
</feature>
<dbReference type="PANTHER" id="PTHR23253:SF9">
    <property type="entry name" value="EUKARYOTIC TRANSLATION INITIATION FACTOR 4 GAMMA 2"/>
    <property type="match status" value="1"/>
</dbReference>
<evidence type="ECO:0000256" key="1">
    <source>
        <dbReference type="ARBA" id="ARBA00005775"/>
    </source>
</evidence>
<dbReference type="Pfam" id="PF02854">
    <property type="entry name" value="MIF4G"/>
    <property type="match status" value="1"/>
</dbReference>